<dbReference type="CDD" id="cd02144">
    <property type="entry name" value="iodotyrosine_dehalogenase"/>
    <property type="match status" value="1"/>
</dbReference>
<gene>
    <name evidence="5" type="ORF">RJ41_06550</name>
</gene>
<evidence type="ECO:0000259" key="4">
    <source>
        <dbReference type="Pfam" id="PF00881"/>
    </source>
</evidence>
<proteinExistence type="predicted"/>
<dbReference type="Proteomes" id="UP000031197">
    <property type="component" value="Unassembled WGS sequence"/>
</dbReference>
<dbReference type="OrthoDB" id="9802510at2"/>
<keyword evidence="1" id="KW-0285">Flavoprotein</keyword>
<evidence type="ECO:0000313" key="5">
    <source>
        <dbReference type="EMBL" id="KHT54188.1"/>
    </source>
</evidence>
<evidence type="ECO:0000256" key="3">
    <source>
        <dbReference type="ARBA" id="ARBA00023002"/>
    </source>
</evidence>
<evidence type="ECO:0000256" key="1">
    <source>
        <dbReference type="ARBA" id="ARBA00022630"/>
    </source>
</evidence>
<evidence type="ECO:0000256" key="2">
    <source>
        <dbReference type="ARBA" id="ARBA00022643"/>
    </source>
</evidence>
<comment type="caution">
    <text evidence="5">The sequence shown here is derived from an EMBL/GenBank/DDBJ whole genome shotgun (WGS) entry which is preliminary data.</text>
</comment>
<dbReference type="RefSeq" id="WP_039218472.1">
    <property type="nucleotide sequence ID" value="NZ_JWLW01000012.1"/>
</dbReference>
<protein>
    <submittedName>
        <fullName evidence="5">Nitroreductase</fullName>
    </submittedName>
</protein>
<dbReference type="Pfam" id="PF00881">
    <property type="entry name" value="Nitroreductase"/>
    <property type="match status" value="1"/>
</dbReference>
<dbReference type="Gene3D" id="3.40.109.10">
    <property type="entry name" value="NADH Oxidase"/>
    <property type="match status" value="1"/>
</dbReference>
<dbReference type="InterPro" id="IPR050627">
    <property type="entry name" value="Nitroreductase/BluB"/>
</dbReference>
<dbReference type="GO" id="GO:0016491">
    <property type="term" value="F:oxidoreductase activity"/>
    <property type="evidence" value="ECO:0007669"/>
    <property type="project" value="UniProtKB-KW"/>
</dbReference>
<feature type="domain" description="Nitroreductase" evidence="4">
    <location>
        <begin position="32"/>
        <end position="198"/>
    </location>
</feature>
<dbReference type="PANTHER" id="PTHR23026:SF90">
    <property type="entry name" value="IODOTYROSINE DEIODINASE 1"/>
    <property type="match status" value="1"/>
</dbReference>
<dbReference type="AlphaFoldDB" id="A0A0B3YAV5"/>
<dbReference type="InterPro" id="IPR000415">
    <property type="entry name" value="Nitroreductase-like"/>
</dbReference>
<organism evidence="5 6">
    <name type="scientific">Alteromonas marina</name>
    <dbReference type="NCBI Taxonomy" id="203795"/>
    <lineage>
        <taxon>Bacteria</taxon>
        <taxon>Pseudomonadati</taxon>
        <taxon>Pseudomonadota</taxon>
        <taxon>Gammaproteobacteria</taxon>
        <taxon>Alteromonadales</taxon>
        <taxon>Alteromonadaceae</taxon>
        <taxon>Alteromonas/Salinimonas group</taxon>
        <taxon>Alteromonas</taxon>
    </lineage>
</organism>
<sequence>MQPHDHSPLTDFIEYPEEQMLTRSEEFLKTMQRRHSIRHFSDRPVDKAVIENCILTAGTAPSGANHQPWHFAAIQSPEVKQQIREQAEAHERGFYNGRAGQQWLDDLKPLGTDASKPYLETAPWLIAVFSQKFGETETGEKSQNYYVHESVGIAVGMLITSLHNAGLATLTHTPKPLNFLTEVCQRPDNDRAYMLIIAGYPTENATIPAHAMQKKSLSEIASFL</sequence>
<accession>A0A0B3YAV5</accession>
<keyword evidence="2" id="KW-0288">FMN</keyword>
<dbReference type="SUPFAM" id="SSF55469">
    <property type="entry name" value="FMN-dependent nitroreductase-like"/>
    <property type="match status" value="1"/>
</dbReference>
<dbReference type="EMBL" id="JWLW01000012">
    <property type="protein sequence ID" value="KHT54188.1"/>
    <property type="molecule type" value="Genomic_DNA"/>
</dbReference>
<dbReference type="InterPro" id="IPR029479">
    <property type="entry name" value="Nitroreductase"/>
</dbReference>
<dbReference type="PANTHER" id="PTHR23026">
    <property type="entry name" value="NADPH NITROREDUCTASE"/>
    <property type="match status" value="1"/>
</dbReference>
<reference evidence="5 6" key="1">
    <citation type="submission" date="2014-12" db="EMBL/GenBank/DDBJ databases">
        <title>Genome sequencing of Alteromonas marina AD001.</title>
        <authorList>
            <person name="Adrian T.G.S."/>
            <person name="Chan K.G."/>
        </authorList>
    </citation>
    <scope>NUCLEOTIDE SEQUENCE [LARGE SCALE GENOMIC DNA]</scope>
    <source>
        <strain evidence="5 6">AD001</strain>
    </source>
</reference>
<keyword evidence="3" id="KW-0560">Oxidoreductase</keyword>
<evidence type="ECO:0000313" key="6">
    <source>
        <dbReference type="Proteomes" id="UP000031197"/>
    </source>
</evidence>
<name>A0A0B3YAV5_9ALTE</name>
<keyword evidence="6" id="KW-1185">Reference proteome</keyword>